<dbReference type="PANTHER" id="PTHR30614:SF0">
    <property type="entry name" value="L-CYSTINE TRANSPORT SYSTEM PERMEASE PROTEIN TCYL"/>
    <property type="match status" value="1"/>
</dbReference>
<dbReference type="NCBIfam" id="TIGR01726">
    <property type="entry name" value="HEQRo_perm_3TM"/>
    <property type="match status" value="1"/>
</dbReference>
<evidence type="ECO:0000256" key="5">
    <source>
        <dbReference type="ARBA" id="ARBA00022970"/>
    </source>
</evidence>
<evidence type="ECO:0000259" key="9">
    <source>
        <dbReference type="PROSITE" id="PS50928"/>
    </source>
</evidence>
<comment type="similarity">
    <text evidence="8">Belongs to the binding-protein-dependent transport system permease family.</text>
</comment>
<keyword evidence="11" id="KW-1185">Reference proteome</keyword>
<name>A0ABS0LRS4_9LACT</name>
<evidence type="ECO:0000313" key="10">
    <source>
        <dbReference type="EMBL" id="MBG9986026.1"/>
    </source>
</evidence>
<keyword evidence="3" id="KW-1003">Cell membrane</keyword>
<dbReference type="Pfam" id="PF00528">
    <property type="entry name" value="BPD_transp_1"/>
    <property type="match status" value="1"/>
</dbReference>
<dbReference type="SUPFAM" id="SSF161098">
    <property type="entry name" value="MetI-like"/>
    <property type="match status" value="1"/>
</dbReference>
<dbReference type="PROSITE" id="PS50928">
    <property type="entry name" value="ABC_TM1"/>
    <property type="match status" value="1"/>
</dbReference>
<keyword evidence="7 8" id="KW-0472">Membrane</keyword>
<dbReference type="Gene3D" id="1.10.3720.10">
    <property type="entry name" value="MetI-like"/>
    <property type="match status" value="1"/>
</dbReference>
<dbReference type="InterPro" id="IPR035906">
    <property type="entry name" value="MetI-like_sf"/>
</dbReference>
<proteinExistence type="inferred from homology"/>
<dbReference type="CDD" id="cd06261">
    <property type="entry name" value="TM_PBP2"/>
    <property type="match status" value="1"/>
</dbReference>
<accession>A0ABS0LRS4</accession>
<evidence type="ECO:0000256" key="3">
    <source>
        <dbReference type="ARBA" id="ARBA00022475"/>
    </source>
</evidence>
<dbReference type="PANTHER" id="PTHR30614">
    <property type="entry name" value="MEMBRANE COMPONENT OF AMINO ACID ABC TRANSPORTER"/>
    <property type="match status" value="1"/>
</dbReference>
<feature type="transmembrane region" description="Helical" evidence="8">
    <location>
        <begin position="192"/>
        <end position="214"/>
    </location>
</feature>
<feature type="domain" description="ABC transmembrane type-1" evidence="9">
    <location>
        <begin position="20"/>
        <end position="211"/>
    </location>
</feature>
<comment type="subcellular location">
    <subcellularLocation>
        <location evidence="1 8">Cell membrane</location>
        <topology evidence="1 8">Multi-pass membrane protein</topology>
    </subcellularLocation>
</comment>
<dbReference type="InterPro" id="IPR010065">
    <property type="entry name" value="AA_ABC_transptr_permease_3TM"/>
</dbReference>
<evidence type="ECO:0000313" key="11">
    <source>
        <dbReference type="Proteomes" id="UP000721415"/>
    </source>
</evidence>
<dbReference type="Proteomes" id="UP000721415">
    <property type="component" value="Unassembled WGS sequence"/>
</dbReference>
<keyword evidence="2 8" id="KW-0813">Transport</keyword>
<dbReference type="RefSeq" id="WP_197114949.1">
    <property type="nucleotide sequence ID" value="NZ_JACBXQ010000002.1"/>
</dbReference>
<evidence type="ECO:0000256" key="7">
    <source>
        <dbReference type="ARBA" id="ARBA00023136"/>
    </source>
</evidence>
<comment type="caution">
    <text evidence="10">The sequence shown here is derived from an EMBL/GenBank/DDBJ whole genome shotgun (WGS) entry which is preliminary data.</text>
</comment>
<keyword evidence="5" id="KW-0029">Amino-acid transport</keyword>
<evidence type="ECO:0000256" key="4">
    <source>
        <dbReference type="ARBA" id="ARBA00022692"/>
    </source>
</evidence>
<evidence type="ECO:0000256" key="1">
    <source>
        <dbReference type="ARBA" id="ARBA00004651"/>
    </source>
</evidence>
<feature type="transmembrane region" description="Helical" evidence="8">
    <location>
        <begin position="26"/>
        <end position="44"/>
    </location>
</feature>
<evidence type="ECO:0000256" key="8">
    <source>
        <dbReference type="RuleBase" id="RU363032"/>
    </source>
</evidence>
<evidence type="ECO:0000256" key="2">
    <source>
        <dbReference type="ARBA" id="ARBA00022448"/>
    </source>
</evidence>
<organism evidence="10 11">
    <name type="scientific">Facklamia lactis</name>
    <dbReference type="NCBI Taxonomy" id="2749967"/>
    <lineage>
        <taxon>Bacteria</taxon>
        <taxon>Bacillati</taxon>
        <taxon>Bacillota</taxon>
        <taxon>Bacilli</taxon>
        <taxon>Lactobacillales</taxon>
        <taxon>Aerococcaceae</taxon>
        <taxon>Facklamia</taxon>
    </lineage>
</organism>
<evidence type="ECO:0000256" key="6">
    <source>
        <dbReference type="ARBA" id="ARBA00022989"/>
    </source>
</evidence>
<keyword evidence="6 8" id="KW-1133">Transmembrane helix</keyword>
<sequence length="222" mass="24852">MFIFDFKYLIESLLIVIKAVPTTLKVSMVSMCISLVIGTIAGVIRYQKIPILEKMVSIYVSIFRSTPNIAQIFLFYYGIGQFSQIVNQMDPLVAAVIVLSCNAGAYITESIRGGLLSVSEGQIEAGKALALPQSIIMRRIILPQAFPIALPALFNNYVDIIKGTAITFMIGVPDIMGVARTEGSLSFRYLEIYMAVTIVYWFLVNGFQLFFSFIERKIQFER</sequence>
<dbReference type="EMBL" id="JACBXQ010000002">
    <property type="protein sequence ID" value="MBG9986026.1"/>
    <property type="molecule type" value="Genomic_DNA"/>
</dbReference>
<keyword evidence="4 8" id="KW-0812">Transmembrane</keyword>
<dbReference type="InterPro" id="IPR043429">
    <property type="entry name" value="ArtM/GltK/GlnP/TcyL/YhdX-like"/>
</dbReference>
<reference evidence="10 11" key="1">
    <citation type="submission" date="2020-07" db="EMBL/GenBank/DDBJ databases">
        <title>Facklamia lactis sp. nov., isolated from raw milk.</title>
        <authorList>
            <person name="Doll E.V."/>
            <person name="Huptas C."/>
            <person name="Staib L."/>
            <person name="Wenning M."/>
            <person name="Scherer S."/>
        </authorList>
    </citation>
    <scope>NUCLEOTIDE SEQUENCE [LARGE SCALE GENOMIC DNA]</scope>
    <source>
        <strain evidence="10 11">DSM 111018</strain>
    </source>
</reference>
<gene>
    <name evidence="10" type="ORF">HZY91_03850</name>
</gene>
<feature type="transmembrane region" description="Helical" evidence="8">
    <location>
        <begin position="56"/>
        <end position="79"/>
    </location>
</feature>
<dbReference type="InterPro" id="IPR000515">
    <property type="entry name" value="MetI-like"/>
</dbReference>
<protein>
    <submittedName>
        <fullName evidence="10">Amino acid ABC transporter permease</fullName>
    </submittedName>
</protein>